<feature type="domain" description="Integrase catalytic" evidence="2">
    <location>
        <begin position="9"/>
        <end position="43"/>
    </location>
</feature>
<reference evidence="3" key="1">
    <citation type="submission" date="2009-10" db="EMBL/GenBank/DDBJ databases">
        <title>Diversity of trophic interactions inside an arsenic-rich microbial ecosystem.</title>
        <authorList>
            <person name="Bertin P.N."/>
            <person name="Heinrich-Salmeron A."/>
            <person name="Pelletier E."/>
            <person name="Goulhen-Chollet F."/>
            <person name="Arsene-Ploetze F."/>
            <person name="Gallien S."/>
            <person name="Calteau A."/>
            <person name="Vallenet D."/>
            <person name="Casiot C."/>
            <person name="Chane-Woon-Ming B."/>
            <person name="Giloteaux L."/>
            <person name="Barakat M."/>
            <person name="Bonnefoy V."/>
            <person name="Bruneel O."/>
            <person name="Chandler M."/>
            <person name="Cleiss J."/>
            <person name="Duran R."/>
            <person name="Elbaz-Poulichet F."/>
            <person name="Fonknechten N."/>
            <person name="Lauga B."/>
            <person name="Mornico D."/>
            <person name="Ortet P."/>
            <person name="Schaeffer C."/>
            <person name="Siguier P."/>
            <person name="Alexander Thil Smith A."/>
            <person name="Van Dorsselaer A."/>
            <person name="Weissenbach J."/>
            <person name="Medigue C."/>
            <person name="Le Paslier D."/>
        </authorList>
    </citation>
    <scope>NUCLEOTIDE SEQUENCE</scope>
</reference>
<dbReference type="GO" id="GO:0015074">
    <property type="term" value="P:DNA integration"/>
    <property type="evidence" value="ECO:0007669"/>
    <property type="project" value="InterPro"/>
</dbReference>
<dbReference type="EMBL" id="CABR01000105">
    <property type="protein sequence ID" value="CBI10784.1"/>
    <property type="molecule type" value="Genomic_DNA"/>
</dbReference>
<dbReference type="InterPro" id="IPR012337">
    <property type="entry name" value="RNaseH-like_sf"/>
</dbReference>
<evidence type="ECO:0000256" key="1">
    <source>
        <dbReference type="SAM" id="MobiDB-lite"/>
    </source>
</evidence>
<evidence type="ECO:0000259" key="2">
    <source>
        <dbReference type="Pfam" id="PF13683"/>
    </source>
</evidence>
<sequence>MKYRPVYPRKPFESLLAARQWVTSFVQWYNHEHRHSAIGFVTPAERHEGMDEALLRKRVNVYEAAKNAHPERWSGATRHWQHIAVVHLNPDHQHEEQNNHQKDIHDELKIAA</sequence>
<name>E6QU62_9ZZZZ</name>
<protein>
    <submittedName>
        <fullName evidence="3">Transposase</fullName>
    </submittedName>
</protein>
<feature type="region of interest" description="Disordered" evidence="1">
    <location>
        <begin position="91"/>
        <end position="112"/>
    </location>
</feature>
<organism evidence="3">
    <name type="scientific">mine drainage metagenome</name>
    <dbReference type="NCBI Taxonomy" id="410659"/>
    <lineage>
        <taxon>unclassified sequences</taxon>
        <taxon>metagenomes</taxon>
        <taxon>ecological metagenomes</taxon>
    </lineage>
</organism>
<accession>E6QU62</accession>
<evidence type="ECO:0000313" key="3">
    <source>
        <dbReference type="EMBL" id="CBI10784.1"/>
    </source>
</evidence>
<dbReference type="SUPFAM" id="SSF53098">
    <property type="entry name" value="Ribonuclease H-like"/>
    <property type="match status" value="1"/>
</dbReference>
<comment type="caution">
    <text evidence="3">The sequence shown here is derived from an EMBL/GenBank/DDBJ whole genome shotgun (WGS) entry which is preliminary data.</text>
</comment>
<dbReference type="AlphaFoldDB" id="E6QU62"/>
<proteinExistence type="predicted"/>
<gene>
    <name evidence="3" type="ORF">CARN7_1580</name>
</gene>
<dbReference type="Pfam" id="PF13683">
    <property type="entry name" value="rve_3"/>
    <property type="match status" value="1"/>
</dbReference>
<dbReference type="InterPro" id="IPR001584">
    <property type="entry name" value="Integrase_cat-core"/>
</dbReference>